<feature type="non-terminal residue" evidence="3">
    <location>
        <position position="1"/>
    </location>
</feature>
<dbReference type="InterPro" id="IPR046712">
    <property type="entry name" value="DUF6785"/>
</dbReference>
<proteinExistence type="predicted"/>
<protein>
    <recommendedName>
        <fullName evidence="2">DUF6785 domain-containing protein</fullName>
    </recommendedName>
</protein>
<dbReference type="Pfam" id="PF20581">
    <property type="entry name" value="DUF6785"/>
    <property type="match status" value="1"/>
</dbReference>
<organism evidence="3">
    <name type="scientific">marine metagenome</name>
    <dbReference type="NCBI Taxonomy" id="408172"/>
    <lineage>
        <taxon>unclassified sequences</taxon>
        <taxon>metagenomes</taxon>
        <taxon>ecological metagenomes</taxon>
    </lineage>
</organism>
<keyword evidence="1" id="KW-1133">Transmembrane helix</keyword>
<gene>
    <name evidence="3" type="ORF">METZ01_LOCUS491007</name>
</gene>
<feature type="transmembrane region" description="Helical" evidence="1">
    <location>
        <begin position="177"/>
        <end position="198"/>
    </location>
</feature>
<reference evidence="3" key="1">
    <citation type="submission" date="2018-05" db="EMBL/GenBank/DDBJ databases">
        <authorList>
            <person name="Lanie J.A."/>
            <person name="Ng W.-L."/>
            <person name="Kazmierczak K.M."/>
            <person name="Andrzejewski T.M."/>
            <person name="Davidsen T.M."/>
            <person name="Wayne K.J."/>
            <person name="Tettelin H."/>
            <person name="Glass J.I."/>
            <person name="Rusch D."/>
            <person name="Podicherti R."/>
            <person name="Tsui H.-C.T."/>
            <person name="Winkler M.E."/>
        </authorList>
    </citation>
    <scope>NUCLEOTIDE SEQUENCE</scope>
</reference>
<keyword evidence="1" id="KW-0472">Membrane</keyword>
<dbReference type="AlphaFoldDB" id="A0A383D1L1"/>
<feature type="transmembrane region" description="Helical" evidence="1">
    <location>
        <begin position="148"/>
        <end position="165"/>
    </location>
</feature>
<evidence type="ECO:0000256" key="1">
    <source>
        <dbReference type="SAM" id="Phobius"/>
    </source>
</evidence>
<feature type="non-terminal residue" evidence="3">
    <location>
        <position position="238"/>
    </location>
</feature>
<feature type="transmembrane region" description="Helical" evidence="1">
    <location>
        <begin position="111"/>
        <end position="128"/>
    </location>
</feature>
<evidence type="ECO:0000313" key="3">
    <source>
        <dbReference type="EMBL" id="SVE38153.1"/>
    </source>
</evidence>
<keyword evidence="1" id="KW-0812">Transmembrane</keyword>
<feature type="transmembrane region" description="Helical" evidence="1">
    <location>
        <begin position="51"/>
        <end position="72"/>
    </location>
</feature>
<evidence type="ECO:0000259" key="2">
    <source>
        <dbReference type="Pfam" id="PF20581"/>
    </source>
</evidence>
<accession>A0A383D1L1</accession>
<feature type="transmembrane region" description="Helical" evidence="1">
    <location>
        <begin position="218"/>
        <end position="237"/>
    </location>
</feature>
<dbReference type="EMBL" id="UINC01213398">
    <property type="protein sequence ID" value="SVE38153.1"/>
    <property type="molecule type" value="Genomic_DNA"/>
</dbReference>
<name>A0A383D1L1_9ZZZZ</name>
<sequence length="238" mass="27422">FATSENQWGRYIHSHIPDWAVPSKNGPAMQWFFDGLPPGERIPWEVWIVPLFWWLSLIAVVVFVAFCIIAILRRQWVEHEKLLFPLVELPLAMVEGADRTQRWPAFMRGRLFWYGFFVPLGLVLWNSIHYFVPFVPQIPLGGWGIDKITSISFAQGFPGFLVNVYPPIIGFSYLMSLDILFSFWFFHVLALIQAGLYARLGYSLGASENYSSEYDASMGWQSMGAFVAMVLWGLWVAR</sequence>
<feature type="domain" description="DUF6785" evidence="2">
    <location>
        <begin position="1"/>
        <end position="238"/>
    </location>
</feature>